<evidence type="ECO:0000313" key="6">
    <source>
        <dbReference type="EMBL" id="KAG5668811.1"/>
    </source>
</evidence>
<dbReference type="Gene3D" id="3.40.30.10">
    <property type="entry name" value="Glutaredoxin"/>
    <property type="match status" value="1"/>
</dbReference>
<protein>
    <recommendedName>
        <fullName evidence="8">Thioredoxin-like fold domain-containing protein</fullName>
    </recommendedName>
</protein>
<evidence type="ECO:0000256" key="4">
    <source>
        <dbReference type="ARBA" id="ARBA00022729"/>
    </source>
</evidence>
<organism evidence="6 7">
    <name type="scientific">Polypedilum vanderplanki</name>
    <name type="common">Sleeping chironomid midge</name>
    <dbReference type="NCBI Taxonomy" id="319348"/>
    <lineage>
        <taxon>Eukaryota</taxon>
        <taxon>Metazoa</taxon>
        <taxon>Ecdysozoa</taxon>
        <taxon>Arthropoda</taxon>
        <taxon>Hexapoda</taxon>
        <taxon>Insecta</taxon>
        <taxon>Pterygota</taxon>
        <taxon>Neoptera</taxon>
        <taxon>Endopterygota</taxon>
        <taxon>Diptera</taxon>
        <taxon>Nematocera</taxon>
        <taxon>Chironomoidea</taxon>
        <taxon>Chironomidae</taxon>
        <taxon>Chironominae</taxon>
        <taxon>Polypedilum</taxon>
        <taxon>Polypedilum</taxon>
    </lineage>
</organism>
<dbReference type="OrthoDB" id="958254at2759"/>
<reference evidence="6" key="1">
    <citation type="submission" date="2021-03" db="EMBL/GenBank/DDBJ databases">
        <title>Chromosome level genome of the anhydrobiotic midge Polypedilum vanderplanki.</title>
        <authorList>
            <person name="Yoshida Y."/>
            <person name="Kikawada T."/>
            <person name="Gusev O."/>
        </authorList>
    </citation>
    <scope>NUCLEOTIDE SEQUENCE</scope>
    <source>
        <strain evidence="6">NIAS01</strain>
        <tissue evidence="6">Whole body or cell culture</tissue>
    </source>
</reference>
<sequence length="176" mass="20432">MTVFIESRCVYSKNFINDQLLPIYDNFKDLIHINFITFALSESHIKDDGQLETKCYHGKPECTLDLFQTCSLFIYRNDTKFQHKIIFCTMRSKRFYKACIKELNLDIERIENCTQGETGKYLTLWSQKESAAVIKELNGVPAVIFNGVIDTVVADRAITQLKRVLKTKLHIPKDVK</sequence>
<evidence type="ECO:0008006" key="8">
    <source>
        <dbReference type="Google" id="ProtNLM"/>
    </source>
</evidence>
<dbReference type="GO" id="GO:0005576">
    <property type="term" value="C:extracellular region"/>
    <property type="evidence" value="ECO:0007669"/>
    <property type="project" value="UniProtKB-SubCell"/>
</dbReference>
<dbReference type="AlphaFoldDB" id="A0A9J6BH24"/>
<dbReference type="PANTHER" id="PTHR13234">
    <property type="entry name" value="GAMMA-INTERFERON INDUCIBLE LYSOSOMAL THIOL REDUCTASE GILT"/>
    <property type="match status" value="1"/>
</dbReference>
<evidence type="ECO:0000256" key="1">
    <source>
        <dbReference type="ARBA" id="ARBA00004613"/>
    </source>
</evidence>
<evidence type="ECO:0000256" key="3">
    <source>
        <dbReference type="ARBA" id="ARBA00022525"/>
    </source>
</evidence>
<dbReference type="InterPro" id="IPR004911">
    <property type="entry name" value="Interferon-induced_GILT"/>
</dbReference>
<comment type="caution">
    <text evidence="6">The sequence shown here is derived from an EMBL/GenBank/DDBJ whole genome shotgun (WGS) entry which is preliminary data.</text>
</comment>
<dbReference type="Proteomes" id="UP001107558">
    <property type="component" value="Chromosome 4"/>
</dbReference>
<keyword evidence="4" id="KW-0732">Signal</keyword>
<comment type="similarity">
    <text evidence="2">Belongs to the GILT family.</text>
</comment>
<dbReference type="GO" id="GO:0016671">
    <property type="term" value="F:oxidoreductase activity, acting on a sulfur group of donors, disulfide as acceptor"/>
    <property type="evidence" value="ECO:0007669"/>
    <property type="project" value="InterPro"/>
</dbReference>
<dbReference type="PANTHER" id="PTHR13234:SF8">
    <property type="entry name" value="GAMMA-INTERFERON-INDUCIBLE LYSOSOMAL THIOL REDUCTASE"/>
    <property type="match status" value="1"/>
</dbReference>
<evidence type="ECO:0000313" key="7">
    <source>
        <dbReference type="Proteomes" id="UP001107558"/>
    </source>
</evidence>
<keyword evidence="7" id="KW-1185">Reference proteome</keyword>
<gene>
    <name evidence="6" type="ORF">PVAND_016735</name>
</gene>
<dbReference type="EMBL" id="JADBJN010000004">
    <property type="protein sequence ID" value="KAG5668811.1"/>
    <property type="molecule type" value="Genomic_DNA"/>
</dbReference>
<dbReference type="Pfam" id="PF03227">
    <property type="entry name" value="GILT"/>
    <property type="match status" value="1"/>
</dbReference>
<keyword evidence="5" id="KW-0325">Glycoprotein</keyword>
<name>A0A9J6BH24_POLVA</name>
<evidence type="ECO:0000256" key="2">
    <source>
        <dbReference type="ARBA" id="ARBA00005679"/>
    </source>
</evidence>
<keyword evidence="3" id="KW-0964">Secreted</keyword>
<comment type="subcellular location">
    <subcellularLocation>
        <location evidence="1">Secreted</location>
    </subcellularLocation>
</comment>
<accession>A0A9J6BH24</accession>
<evidence type="ECO:0000256" key="5">
    <source>
        <dbReference type="ARBA" id="ARBA00023180"/>
    </source>
</evidence>
<proteinExistence type="inferred from homology"/>